<dbReference type="EMBL" id="CAJNOQ010002314">
    <property type="protein sequence ID" value="CAF0951265.1"/>
    <property type="molecule type" value="Genomic_DNA"/>
</dbReference>
<dbReference type="Proteomes" id="UP000681722">
    <property type="component" value="Unassembled WGS sequence"/>
</dbReference>
<dbReference type="AlphaFoldDB" id="A0A814D737"/>
<dbReference type="Proteomes" id="UP000677228">
    <property type="component" value="Unassembled WGS sequence"/>
</dbReference>
<reference evidence="3" key="1">
    <citation type="submission" date="2021-02" db="EMBL/GenBank/DDBJ databases">
        <authorList>
            <person name="Nowell W R."/>
        </authorList>
    </citation>
    <scope>NUCLEOTIDE SEQUENCE</scope>
</reference>
<protein>
    <submittedName>
        <fullName evidence="3">Uncharacterized protein</fullName>
    </submittedName>
</protein>
<evidence type="ECO:0000313" key="4">
    <source>
        <dbReference type="EMBL" id="CAF3660003.1"/>
    </source>
</evidence>
<comment type="caution">
    <text evidence="3">The sequence shown here is derived from an EMBL/GenBank/DDBJ whole genome shotgun (WGS) entry which is preliminary data.</text>
</comment>
<dbReference type="Proteomes" id="UP000663829">
    <property type="component" value="Unassembled WGS sequence"/>
</dbReference>
<sequence>MLGYCVPQCYIKIFCLKNLNLPMAAASTLIVNTHLSIGEPTHILFDPGKEISSKVYDKKFDNTIECLEYVRKNQDKKITVIMILRLLQDQRLFVNELQLLQQVIAIHLMCDNPTYYKPRENIHPKLQSITKITNDIELQLTELMMTKCQEKLDYHERKAKEYTKPGQHALRNMHLREGRKEIQAMGEDLNKRLKYIKKRQHECERTERQFKRQKQDLARKDAQLSQEELISTIERSPKQASD</sequence>
<keyword evidence="6" id="KW-1185">Reference proteome</keyword>
<name>A0A814D737_9BILA</name>
<feature type="region of interest" description="Disordered" evidence="1">
    <location>
        <begin position="204"/>
        <end position="242"/>
    </location>
</feature>
<organism evidence="3 6">
    <name type="scientific">Didymodactylos carnosus</name>
    <dbReference type="NCBI Taxonomy" id="1234261"/>
    <lineage>
        <taxon>Eukaryota</taxon>
        <taxon>Metazoa</taxon>
        <taxon>Spiralia</taxon>
        <taxon>Gnathifera</taxon>
        <taxon>Rotifera</taxon>
        <taxon>Eurotatoria</taxon>
        <taxon>Bdelloidea</taxon>
        <taxon>Philodinida</taxon>
        <taxon>Philodinidae</taxon>
        <taxon>Didymodactylos</taxon>
    </lineage>
</organism>
<evidence type="ECO:0000313" key="6">
    <source>
        <dbReference type="Proteomes" id="UP000663829"/>
    </source>
</evidence>
<gene>
    <name evidence="3" type="ORF">GPM918_LOCUS11257</name>
    <name evidence="2" type="ORF">OVA965_LOCUS8353</name>
    <name evidence="5" type="ORF">SRO942_LOCUS11256</name>
    <name evidence="4" type="ORF">TMI583_LOCUS8349</name>
</gene>
<proteinExistence type="predicted"/>
<evidence type="ECO:0000313" key="3">
    <source>
        <dbReference type="EMBL" id="CAF0951265.1"/>
    </source>
</evidence>
<feature type="compositionally biased region" description="Basic and acidic residues" evidence="1">
    <location>
        <begin position="204"/>
        <end position="222"/>
    </location>
</feature>
<accession>A0A814D737</accession>
<dbReference type="EMBL" id="CAJOBA010002802">
    <property type="protein sequence ID" value="CAF3660003.1"/>
    <property type="molecule type" value="Genomic_DNA"/>
</dbReference>
<evidence type="ECO:0000313" key="5">
    <source>
        <dbReference type="EMBL" id="CAF3726925.1"/>
    </source>
</evidence>
<evidence type="ECO:0000313" key="2">
    <source>
        <dbReference type="EMBL" id="CAF0875536.1"/>
    </source>
</evidence>
<dbReference type="EMBL" id="CAJOBC010002313">
    <property type="protein sequence ID" value="CAF3726925.1"/>
    <property type="molecule type" value="Genomic_DNA"/>
</dbReference>
<dbReference type="EMBL" id="CAJNOK010002801">
    <property type="protein sequence ID" value="CAF0875536.1"/>
    <property type="molecule type" value="Genomic_DNA"/>
</dbReference>
<evidence type="ECO:0000256" key="1">
    <source>
        <dbReference type="SAM" id="MobiDB-lite"/>
    </source>
</evidence>
<dbReference type="Proteomes" id="UP000682733">
    <property type="component" value="Unassembled WGS sequence"/>
</dbReference>